<protein>
    <submittedName>
        <fullName evidence="3">Uncharacterized protein</fullName>
    </submittedName>
</protein>
<feature type="chain" id="PRO_5002061080" evidence="2">
    <location>
        <begin position="19"/>
        <end position="81"/>
    </location>
</feature>
<accession>A0A0A9D4E6</accession>
<name>A0A0A9D4E6_ARUDO</name>
<reference evidence="3" key="2">
    <citation type="journal article" date="2015" name="Data Brief">
        <title>Shoot transcriptome of the giant reed, Arundo donax.</title>
        <authorList>
            <person name="Barrero R.A."/>
            <person name="Guerrero F.D."/>
            <person name="Moolhuijzen P."/>
            <person name="Goolsby J.A."/>
            <person name="Tidwell J."/>
            <person name="Bellgard S.E."/>
            <person name="Bellgard M.I."/>
        </authorList>
    </citation>
    <scope>NUCLEOTIDE SEQUENCE</scope>
    <source>
        <tissue evidence="3">Shoot tissue taken approximately 20 cm above the soil surface</tissue>
    </source>
</reference>
<reference evidence="3" key="1">
    <citation type="submission" date="2014-09" db="EMBL/GenBank/DDBJ databases">
        <authorList>
            <person name="Magalhaes I.L.F."/>
            <person name="Oliveira U."/>
            <person name="Santos F.R."/>
            <person name="Vidigal T.H.D.A."/>
            <person name="Brescovit A.D."/>
            <person name="Santos A.J."/>
        </authorList>
    </citation>
    <scope>NUCLEOTIDE SEQUENCE</scope>
    <source>
        <tissue evidence="3">Shoot tissue taken approximately 20 cm above the soil surface</tissue>
    </source>
</reference>
<dbReference type="EMBL" id="GBRH01214411">
    <property type="protein sequence ID" value="JAD83484.1"/>
    <property type="molecule type" value="Transcribed_RNA"/>
</dbReference>
<feature type="compositionally biased region" description="Pro residues" evidence="1">
    <location>
        <begin position="34"/>
        <end position="45"/>
    </location>
</feature>
<dbReference type="AlphaFoldDB" id="A0A0A9D4E6"/>
<keyword evidence="2" id="KW-0732">Signal</keyword>
<feature type="signal peptide" evidence="2">
    <location>
        <begin position="1"/>
        <end position="18"/>
    </location>
</feature>
<feature type="compositionally biased region" description="Low complexity" evidence="1">
    <location>
        <begin position="61"/>
        <end position="81"/>
    </location>
</feature>
<evidence type="ECO:0000313" key="3">
    <source>
        <dbReference type="EMBL" id="JAD83484.1"/>
    </source>
</evidence>
<proteinExistence type="predicted"/>
<organism evidence="3">
    <name type="scientific">Arundo donax</name>
    <name type="common">Giant reed</name>
    <name type="synonym">Donax arundinaceus</name>
    <dbReference type="NCBI Taxonomy" id="35708"/>
    <lineage>
        <taxon>Eukaryota</taxon>
        <taxon>Viridiplantae</taxon>
        <taxon>Streptophyta</taxon>
        <taxon>Embryophyta</taxon>
        <taxon>Tracheophyta</taxon>
        <taxon>Spermatophyta</taxon>
        <taxon>Magnoliopsida</taxon>
        <taxon>Liliopsida</taxon>
        <taxon>Poales</taxon>
        <taxon>Poaceae</taxon>
        <taxon>PACMAD clade</taxon>
        <taxon>Arundinoideae</taxon>
        <taxon>Arundineae</taxon>
        <taxon>Arundo</taxon>
    </lineage>
</organism>
<feature type="region of interest" description="Disordered" evidence="1">
    <location>
        <begin position="18"/>
        <end position="81"/>
    </location>
</feature>
<evidence type="ECO:0000256" key="1">
    <source>
        <dbReference type="SAM" id="MobiDB-lite"/>
    </source>
</evidence>
<sequence length="81" mass="8566">MLAHACRLLAYITQLVGSLHPPPSTGQTPCQKPAMPPSSPLGQPPHPRRRAACSSLGRGIDPCSSDPSSLLHSLHPGYNFT</sequence>
<evidence type="ECO:0000256" key="2">
    <source>
        <dbReference type="SAM" id="SignalP"/>
    </source>
</evidence>